<protein>
    <submittedName>
        <fullName evidence="1">Transposase</fullName>
    </submittedName>
</protein>
<dbReference type="Proteomes" id="UP000254794">
    <property type="component" value="Unassembled WGS sequence"/>
</dbReference>
<name>A0A378JV88_9GAMM</name>
<dbReference type="EMBL" id="UGOD01000001">
    <property type="protein sequence ID" value="STX52122.1"/>
    <property type="molecule type" value="Genomic_DNA"/>
</dbReference>
<accession>A0A378JV88</accession>
<sequence length="78" mass="9366">MKNTYITIKGFEIICMFKKGQFNKRMYVISTEVSFISEQFGLYKLDLYKIYDFLPVIFFATDPPIFIDNQLWIKSLFN</sequence>
<evidence type="ECO:0000313" key="1">
    <source>
        <dbReference type="EMBL" id="STX52122.1"/>
    </source>
</evidence>
<reference evidence="1 2" key="1">
    <citation type="submission" date="2018-06" db="EMBL/GenBank/DDBJ databases">
        <authorList>
            <consortium name="Pathogen Informatics"/>
            <person name="Doyle S."/>
        </authorList>
    </citation>
    <scope>NUCLEOTIDE SEQUENCE [LARGE SCALE GENOMIC DNA]</scope>
    <source>
        <strain evidence="1 2">NCTC13316</strain>
    </source>
</reference>
<keyword evidence="2" id="KW-1185">Reference proteome</keyword>
<dbReference type="AlphaFoldDB" id="A0A378JV88"/>
<proteinExistence type="predicted"/>
<organism evidence="1 2">
    <name type="scientific">Legionella busanensis</name>
    <dbReference type="NCBI Taxonomy" id="190655"/>
    <lineage>
        <taxon>Bacteria</taxon>
        <taxon>Pseudomonadati</taxon>
        <taxon>Pseudomonadota</taxon>
        <taxon>Gammaproteobacteria</taxon>
        <taxon>Legionellales</taxon>
        <taxon>Legionellaceae</taxon>
        <taxon>Legionella</taxon>
    </lineage>
</organism>
<gene>
    <name evidence="1" type="ORF">NCTC13316_02226</name>
</gene>
<evidence type="ECO:0000313" key="2">
    <source>
        <dbReference type="Proteomes" id="UP000254794"/>
    </source>
</evidence>